<dbReference type="Pfam" id="PF03732">
    <property type="entry name" value="Retrotrans_gag"/>
    <property type="match status" value="1"/>
</dbReference>
<sequence length="285" mass="32280">MPQNFVPPKIRKYEGKGDSKKYLNNVVQKKAFLNQYLSRKEGEASIQRLQDIRQSARETLKSYLARFTDEITYCEQVTDKEALSAPKGGLNMNTLFWRNVRSKNPSTYDELVEMMKVEIVNEEMINHRNRAAQGLPAPQRQMSRGPTSQISPPWLTKTLGRVQATLSETMDGLQPLEIGGGEEGLDRPRDRPSEVRPYCTLHRHYGHDTNYFMGVGRLASNPRNSRNHYYEGTSPRPSPPEGERRDDTLHTVETTVGTGPEMGSAPGETQPPRTNSSRYVKSIPS</sequence>
<feature type="region of interest" description="Disordered" evidence="1">
    <location>
        <begin position="135"/>
        <end position="154"/>
    </location>
</feature>
<feature type="compositionally biased region" description="Basic and acidic residues" evidence="1">
    <location>
        <begin position="241"/>
        <end position="250"/>
    </location>
</feature>
<dbReference type="AlphaFoldDB" id="A0AAD1Z489"/>
<organism evidence="3 4">
    <name type="scientific">Fraxinus pennsylvanica</name>
    <dbReference type="NCBI Taxonomy" id="56036"/>
    <lineage>
        <taxon>Eukaryota</taxon>
        <taxon>Viridiplantae</taxon>
        <taxon>Streptophyta</taxon>
        <taxon>Embryophyta</taxon>
        <taxon>Tracheophyta</taxon>
        <taxon>Spermatophyta</taxon>
        <taxon>Magnoliopsida</taxon>
        <taxon>eudicotyledons</taxon>
        <taxon>Gunneridae</taxon>
        <taxon>Pentapetalae</taxon>
        <taxon>asterids</taxon>
        <taxon>lamiids</taxon>
        <taxon>Lamiales</taxon>
        <taxon>Oleaceae</taxon>
        <taxon>Oleeae</taxon>
        <taxon>Fraxinus</taxon>
    </lineage>
</organism>
<reference evidence="3" key="1">
    <citation type="submission" date="2023-05" db="EMBL/GenBank/DDBJ databases">
        <authorList>
            <person name="Huff M."/>
        </authorList>
    </citation>
    <scope>NUCLEOTIDE SEQUENCE</scope>
</reference>
<dbReference type="EMBL" id="OU503041">
    <property type="protein sequence ID" value="CAI9762901.1"/>
    <property type="molecule type" value="Genomic_DNA"/>
</dbReference>
<proteinExistence type="predicted"/>
<name>A0AAD1Z489_9LAMI</name>
<feature type="domain" description="Retrotransposon gag" evidence="2">
    <location>
        <begin position="29"/>
        <end position="91"/>
    </location>
</feature>
<dbReference type="InterPro" id="IPR005162">
    <property type="entry name" value="Retrotrans_gag_dom"/>
</dbReference>
<protein>
    <recommendedName>
        <fullName evidence="2">Retrotransposon gag domain-containing protein</fullName>
    </recommendedName>
</protein>
<gene>
    <name evidence="3" type="ORF">FPE_LOCUS10331</name>
</gene>
<feature type="region of interest" description="Disordered" evidence="1">
    <location>
        <begin position="173"/>
        <end position="194"/>
    </location>
</feature>
<accession>A0AAD1Z489</accession>
<evidence type="ECO:0000256" key="1">
    <source>
        <dbReference type="SAM" id="MobiDB-lite"/>
    </source>
</evidence>
<feature type="compositionally biased region" description="Polar residues" evidence="1">
    <location>
        <begin position="140"/>
        <end position="151"/>
    </location>
</feature>
<evidence type="ECO:0000259" key="2">
    <source>
        <dbReference type="Pfam" id="PF03732"/>
    </source>
</evidence>
<evidence type="ECO:0000313" key="4">
    <source>
        <dbReference type="Proteomes" id="UP000834106"/>
    </source>
</evidence>
<evidence type="ECO:0000313" key="3">
    <source>
        <dbReference type="EMBL" id="CAI9762901.1"/>
    </source>
</evidence>
<feature type="compositionally biased region" description="Basic and acidic residues" evidence="1">
    <location>
        <begin position="184"/>
        <end position="194"/>
    </location>
</feature>
<feature type="compositionally biased region" description="Polar residues" evidence="1">
    <location>
        <begin position="271"/>
        <end position="285"/>
    </location>
</feature>
<keyword evidence="4" id="KW-1185">Reference proteome</keyword>
<dbReference type="Proteomes" id="UP000834106">
    <property type="component" value="Chromosome 6"/>
</dbReference>
<feature type="region of interest" description="Disordered" evidence="1">
    <location>
        <begin position="216"/>
        <end position="285"/>
    </location>
</feature>